<gene>
    <name evidence="9" type="ORF">DKX38_017329</name>
</gene>
<keyword evidence="7" id="KW-0443">Lipid metabolism</keyword>
<protein>
    <recommendedName>
        <fullName evidence="11">GDSL esterase/lipase</fullName>
    </recommendedName>
</protein>
<dbReference type="PANTHER" id="PTHR45650:SF9">
    <property type="entry name" value="SGNH HYDROLASE-TYPE ESTERASE DOMAIN-CONTAINING PROTEIN"/>
    <property type="match status" value="1"/>
</dbReference>
<evidence type="ECO:0000313" key="9">
    <source>
        <dbReference type="EMBL" id="KAB5534243.1"/>
    </source>
</evidence>
<dbReference type="InterPro" id="IPR036514">
    <property type="entry name" value="SGNH_hydro_sf"/>
</dbReference>
<comment type="subcellular location">
    <subcellularLocation>
        <location evidence="1">Secreted</location>
    </subcellularLocation>
</comment>
<keyword evidence="5" id="KW-0378">Hydrolase</keyword>
<comment type="caution">
    <text evidence="9">The sequence shown here is derived from an EMBL/GenBank/DDBJ whole genome shotgun (WGS) entry which is preliminary data.</text>
</comment>
<evidence type="ECO:0000256" key="6">
    <source>
        <dbReference type="ARBA" id="ARBA00022963"/>
    </source>
</evidence>
<evidence type="ECO:0000256" key="8">
    <source>
        <dbReference type="SAM" id="SignalP"/>
    </source>
</evidence>
<dbReference type="Gene3D" id="3.40.50.1110">
    <property type="entry name" value="SGNH hydrolase"/>
    <property type="match status" value="2"/>
</dbReference>
<evidence type="ECO:0000256" key="4">
    <source>
        <dbReference type="ARBA" id="ARBA00022729"/>
    </source>
</evidence>
<dbReference type="Pfam" id="PF00657">
    <property type="entry name" value="Lipase_GDSL"/>
    <property type="match status" value="1"/>
</dbReference>
<dbReference type="EMBL" id="VDCV01000011">
    <property type="protein sequence ID" value="KAB5534243.1"/>
    <property type="molecule type" value="Genomic_DNA"/>
</dbReference>
<evidence type="ECO:0000256" key="3">
    <source>
        <dbReference type="ARBA" id="ARBA00022525"/>
    </source>
</evidence>
<evidence type="ECO:0008006" key="11">
    <source>
        <dbReference type="Google" id="ProtNLM"/>
    </source>
</evidence>
<keyword evidence="10" id="KW-1185">Reference proteome</keyword>
<keyword evidence="3" id="KW-0964">Secreted</keyword>
<keyword evidence="4 8" id="KW-0732">Signal</keyword>
<dbReference type="AlphaFoldDB" id="A0A5N5KUW9"/>
<feature type="signal peptide" evidence="8">
    <location>
        <begin position="1"/>
        <end position="26"/>
    </location>
</feature>
<dbReference type="PANTHER" id="PTHR45650">
    <property type="entry name" value="GDSL-LIKE LIPASE/ACYLHYDROLASE-RELATED"/>
    <property type="match status" value="1"/>
</dbReference>
<dbReference type="GO" id="GO:0016788">
    <property type="term" value="F:hydrolase activity, acting on ester bonds"/>
    <property type="evidence" value="ECO:0007669"/>
    <property type="project" value="InterPro"/>
</dbReference>
<organism evidence="9 10">
    <name type="scientific">Salix brachista</name>
    <dbReference type="NCBI Taxonomy" id="2182728"/>
    <lineage>
        <taxon>Eukaryota</taxon>
        <taxon>Viridiplantae</taxon>
        <taxon>Streptophyta</taxon>
        <taxon>Embryophyta</taxon>
        <taxon>Tracheophyta</taxon>
        <taxon>Spermatophyta</taxon>
        <taxon>Magnoliopsida</taxon>
        <taxon>eudicotyledons</taxon>
        <taxon>Gunneridae</taxon>
        <taxon>Pentapetalae</taxon>
        <taxon>rosids</taxon>
        <taxon>fabids</taxon>
        <taxon>Malpighiales</taxon>
        <taxon>Salicaceae</taxon>
        <taxon>Saliceae</taxon>
        <taxon>Salix</taxon>
    </lineage>
</organism>
<comment type="similarity">
    <text evidence="2">Belongs to the 'GDSL' lipolytic enzyme family.</text>
</comment>
<sequence>MACVTKFHLPALVLLIVLESRHGVDGKSKVPCFFFFGDSLVDSGNNNHLENKGKVNYLQYGMDFLVVQQEAFIKSFPITKGSQILEGVNYGSEYVGIQDETGTHMTLHDLGARKLVVIGVAPIGCTPNATAFYDTNDSLCVKPMNEVVILLNDLLKLLVQDLNKKLISANFMSLEIYEIIWKFVNALGTRGLIKSCCEVNNHGLCNPSKTPCLNRNLALFLDFLHPSEFLNFVTGTISYNALMTIL</sequence>
<dbReference type="GO" id="GO:0016042">
    <property type="term" value="P:lipid catabolic process"/>
    <property type="evidence" value="ECO:0007669"/>
    <property type="project" value="UniProtKB-KW"/>
</dbReference>
<feature type="chain" id="PRO_5024382826" description="GDSL esterase/lipase" evidence="8">
    <location>
        <begin position="27"/>
        <end position="246"/>
    </location>
</feature>
<proteinExistence type="inferred from homology"/>
<dbReference type="InterPro" id="IPR051238">
    <property type="entry name" value="GDSL_esterase/lipase"/>
</dbReference>
<evidence type="ECO:0000313" key="10">
    <source>
        <dbReference type="Proteomes" id="UP000326939"/>
    </source>
</evidence>
<dbReference type="InterPro" id="IPR001087">
    <property type="entry name" value="GDSL"/>
</dbReference>
<evidence type="ECO:0000256" key="7">
    <source>
        <dbReference type="ARBA" id="ARBA00023098"/>
    </source>
</evidence>
<name>A0A5N5KUW9_9ROSI</name>
<evidence type="ECO:0000256" key="5">
    <source>
        <dbReference type="ARBA" id="ARBA00022801"/>
    </source>
</evidence>
<keyword evidence="6" id="KW-0442">Lipid degradation</keyword>
<accession>A0A5N5KUW9</accession>
<evidence type="ECO:0000256" key="2">
    <source>
        <dbReference type="ARBA" id="ARBA00008668"/>
    </source>
</evidence>
<reference evidence="10" key="1">
    <citation type="journal article" date="2019" name="Gigascience">
        <title>De novo genome assembly of the endangered Acer yangbiense, a plant species with extremely small populations endemic to Yunnan Province, China.</title>
        <authorList>
            <person name="Yang J."/>
            <person name="Wariss H.M."/>
            <person name="Tao L."/>
            <person name="Zhang R."/>
            <person name="Yun Q."/>
            <person name="Hollingsworth P."/>
            <person name="Dao Z."/>
            <person name="Luo G."/>
            <person name="Guo H."/>
            <person name="Ma Y."/>
            <person name="Sun W."/>
        </authorList>
    </citation>
    <scope>NUCLEOTIDE SEQUENCE [LARGE SCALE GENOMIC DNA]</scope>
    <source>
        <strain evidence="10">cv. br00</strain>
    </source>
</reference>
<dbReference type="Proteomes" id="UP000326939">
    <property type="component" value="Chromosome 11"/>
</dbReference>
<dbReference type="GO" id="GO:0005576">
    <property type="term" value="C:extracellular region"/>
    <property type="evidence" value="ECO:0007669"/>
    <property type="project" value="UniProtKB-SubCell"/>
</dbReference>
<evidence type="ECO:0000256" key="1">
    <source>
        <dbReference type="ARBA" id="ARBA00004613"/>
    </source>
</evidence>